<dbReference type="Proteomes" id="UP001186974">
    <property type="component" value="Unassembled WGS sequence"/>
</dbReference>
<evidence type="ECO:0000313" key="2">
    <source>
        <dbReference type="Proteomes" id="UP001186974"/>
    </source>
</evidence>
<reference evidence="1" key="1">
    <citation type="submission" date="2024-09" db="EMBL/GenBank/DDBJ databases">
        <title>Black Yeasts Isolated from many extreme environments.</title>
        <authorList>
            <person name="Coleine C."/>
            <person name="Stajich J.E."/>
            <person name="Selbmann L."/>
        </authorList>
    </citation>
    <scope>NUCLEOTIDE SEQUENCE</scope>
    <source>
        <strain evidence="1">CCFEE 5737</strain>
    </source>
</reference>
<comment type="caution">
    <text evidence="1">The sequence shown here is derived from an EMBL/GenBank/DDBJ whole genome shotgun (WGS) entry which is preliminary data.</text>
</comment>
<sequence>MILIAALLGQCDAATNHLITNAVFNFSSDIAMLGIGLSMFIRSRLPWKRKVILCGIFSLGVFVIIAAVLNKYYSFTSPFGSMWTFWYIREASTAFLVANLPFIWTLLRRMFKLKSFSGDDDSHSNSLPPVPFHSQRTASGRQIDKEMVKNRTSGTSSNHNSNNNSATRTHVASQDSTGSEEMRSMMMMGTSPQQQQSRNISIGETAAAGPGAGAGRGRTSMFKLSHKSLIHNLLDRHAQKRGLDHYGHTDPEIGPSDIERAQLPPVYGGKHQYRHHRHWSNSQGGGCAAAAPVPPRRTWRDMDIYGVADVEALEGERWDPKARDVRAPEQAYMLSGKRKEAESRDHGEEEEEEEEQEAEQEMRMEFLTGPEWAAPIADGGMRQPDEERALGGRR</sequence>
<protein>
    <submittedName>
        <fullName evidence="1">Uncharacterized protein</fullName>
    </submittedName>
</protein>
<gene>
    <name evidence="1" type="ORF">LTS18_011437</name>
</gene>
<organism evidence="1 2">
    <name type="scientific">Coniosporium uncinatum</name>
    <dbReference type="NCBI Taxonomy" id="93489"/>
    <lineage>
        <taxon>Eukaryota</taxon>
        <taxon>Fungi</taxon>
        <taxon>Dikarya</taxon>
        <taxon>Ascomycota</taxon>
        <taxon>Pezizomycotina</taxon>
        <taxon>Dothideomycetes</taxon>
        <taxon>Dothideomycetes incertae sedis</taxon>
        <taxon>Coniosporium</taxon>
    </lineage>
</organism>
<accession>A0ACC3CYK2</accession>
<proteinExistence type="predicted"/>
<name>A0ACC3CYK2_9PEZI</name>
<keyword evidence="2" id="KW-1185">Reference proteome</keyword>
<evidence type="ECO:0000313" key="1">
    <source>
        <dbReference type="EMBL" id="KAK3057742.1"/>
    </source>
</evidence>
<dbReference type="EMBL" id="JAWDJW010009642">
    <property type="protein sequence ID" value="KAK3057742.1"/>
    <property type="molecule type" value="Genomic_DNA"/>
</dbReference>